<dbReference type="PANTHER" id="PTHR35936">
    <property type="entry name" value="MEMBRANE-BOUND LYTIC MUREIN TRANSGLYCOSYLASE F"/>
    <property type="match status" value="1"/>
</dbReference>
<dbReference type="AlphaFoldDB" id="A0A8J7ABD5"/>
<dbReference type="Proteomes" id="UP000636505">
    <property type="component" value="Unassembled WGS sequence"/>
</dbReference>
<evidence type="ECO:0000256" key="1">
    <source>
        <dbReference type="ARBA" id="ARBA00022729"/>
    </source>
</evidence>
<keyword evidence="5" id="KW-1185">Reference proteome</keyword>
<accession>A0A8J7ABD5</accession>
<proteinExistence type="predicted"/>
<dbReference type="EMBL" id="JADEXG010000069">
    <property type="protein sequence ID" value="MBE9079825.1"/>
    <property type="molecule type" value="Genomic_DNA"/>
</dbReference>
<dbReference type="SUPFAM" id="SSF53850">
    <property type="entry name" value="Periplasmic binding protein-like II"/>
    <property type="match status" value="1"/>
</dbReference>
<gene>
    <name evidence="4" type="ORF">IQ241_21435</name>
</gene>
<feature type="domain" description="Solute-binding protein family 3/N-terminal" evidence="3">
    <location>
        <begin position="59"/>
        <end position="290"/>
    </location>
</feature>
<feature type="signal peptide" evidence="2">
    <location>
        <begin position="1"/>
        <end position="37"/>
    </location>
</feature>
<dbReference type="InterPro" id="IPR001638">
    <property type="entry name" value="Solute-binding_3/MltF_N"/>
</dbReference>
<reference evidence="4" key="1">
    <citation type="submission" date="2020-10" db="EMBL/GenBank/DDBJ databases">
        <authorList>
            <person name="Castelo-Branco R."/>
            <person name="Eusebio N."/>
            <person name="Adriana R."/>
            <person name="Vieira A."/>
            <person name="Brugerolle De Fraissinette N."/>
            <person name="Rezende De Castro R."/>
            <person name="Schneider M.P."/>
            <person name="Vasconcelos V."/>
            <person name="Leao P.N."/>
        </authorList>
    </citation>
    <scope>NUCLEOTIDE SEQUENCE</scope>
    <source>
        <strain evidence="4">LEGE 07310</strain>
    </source>
</reference>
<dbReference type="SMART" id="SM00062">
    <property type="entry name" value="PBPb"/>
    <property type="match status" value="1"/>
</dbReference>
<name>A0A8J7ABD5_9CYAN</name>
<protein>
    <submittedName>
        <fullName evidence="4">Amino acid ABC transporter substrate-binding protein</fullName>
    </submittedName>
</protein>
<evidence type="ECO:0000259" key="3">
    <source>
        <dbReference type="SMART" id="SM00062"/>
    </source>
</evidence>
<dbReference type="CDD" id="cd13530">
    <property type="entry name" value="PBP2_peptides_like"/>
    <property type="match status" value="1"/>
</dbReference>
<evidence type="ECO:0000313" key="5">
    <source>
        <dbReference type="Proteomes" id="UP000636505"/>
    </source>
</evidence>
<dbReference type="PANTHER" id="PTHR35936:SF17">
    <property type="entry name" value="ARGININE-BINDING EXTRACELLULAR PROTEIN ARTP"/>
    <property type="match status" value="1"/>
</dbReference>
<organism evidence="4 5">
    <name type="scientific">Vasconcelosia minhoensis LEGE 07310</name>
    <dbReference type="NCBI Taxonomy" id="915328"/>
    <lineage>
        <taxon>Bacteria</taxon>
        <taxon>Bacillati</taxon>
        <taxon>Cyanobacteriota</taxon>
        <taxon>Cyanophyceae</taxon>
        <taxon>Nodosilineales</taxon>
        <taxon>Cymatolegaceae</taxon>
        <taxon>Vasconcelosia</taxon>
        <taxon>Vasconcelosia minhoensis</taxon>
    </lineage>
</organism>
<dbReference type="Pfam" id="PF00497">
    <property type="entry name" value="SBP_bac_3"/>
    <property type="match status" value="1"/>
</dbReference>
<comment type="caution">
    <text evidence="4">The sequence shown here is derived from an EMBL/GenBank/DDBJ whole genome shotgun (WGS) entry which is preliminary data.</text>
</comment>
<sequence>MLPRLSSLRLPHWTLRIATLAVLIVSCSLWPIAAAHADEVPPPRTEMPADIQRILDRGKLVVAVLGTDNAPFFMEDGNRQLTGLDVKIAQGLADELGVDLEFNRSAETFDEVVDQVYQLKADIAISKLSRTLSRAKRVQFSRPYVAMRQGLLVNRLQLAQQIQGQQVIEAIRNFSGKMGVIQGSSYVGFIQQKFPNATIEEYPAWDDIVKAVIRGDLQAAYRDELEVKKIILKNPDAALRLQTIALTDTNDKIAMALPWDSDHLQAFVNQYLDTFSHDYTAALVLDEYADYFRTEANQ</sequence>
<feature type="chain" id="PRO_5035235540" evidence="2">
    <location>
        <begin position="38"/>
        <end position="298"/>
    </location>
</feature>
<keyword evidence="1 2" id="KW-0732">Signal</keyword>
<dbReference type="Gene3D" id="3.40.190.10">
    <property type="entry name" value="Periplasmic binding protein-like II"/>
    <property type="match status" value="2"/>
</dbReference>
<evidence type="ECO:0000313" key="4">
    <source>
        <dbReference type="EMBL" id="MBE9079825.1"/>
    </source>
</evidence>
<dbReference type="PROSITE" id="PS51257">
    <property type="entry name" value="PROKAR_LIPOPROTEIN"/>
    <property type="match status" value="1"/>
</dbReference>
<evidence type="ECO:0000256" key="2">
    <source>
        <dbReference type="SAM" id="SignalP"/>
    </source>
</evidence>
<dbReference type="RefSeq" id="WP_193911169.1">
    <property type="nucleotide sequence ID" value="NZ_JADEXG010000069.1"/>
</dbReference>